<dbReference type="Gene3D" id="2.40.100.10">
    <property type="entry name" value="Cyclophilin-like"/>
    <property type="match status" value="1"/>
</dbReference>
<organism evidence="5 6">
    <name type="scientific">Reinekea thalattae</name>
    <dbReference type="NCBI Taxonomy" id="2593301"/>
    <lineage>
        <taxon>Bacteria</taxon>
        <taxon>Pseudomonadati</taxon>
        <taxon>Pseudomonadota</taxon>
        <taxon>Gammaproteobacteria</taxon>
        <taxon>Oceanospirillales</taxon>
        <taxon>Saccharospirillaceae</taxon>
        <taxon>Reinekea</taxon>
    </lineage>
</organism>
<dbReference type="PANTHER" id="PTHR34698:SF2">
    <property type="entry name" value="5-OXOPROLINASE SUBUNIT B"/>
    <property type="match status" value="1"/>
</dbReference>
<dbReference type="EMBL" id="VKAD01000003">
    <property type="protein sequence ID" value="TXR51422.1"/>
    <property type="molecule type" value="Genomic_DNA"/>
</dbReference>
<protein>
    <submittedName>
        <fullName evidence="5">5-oxoprolinase subunit PxpB</fullName>
        <ecNumber evidence="5">3.5.2.9</ecNumber>
    </submittedName>
</protein>
<proteinExistence type="predicted"/>
<sequence length="226" mass="24880">MKTELASERSVIVYHDEPIGAQTTAQLQYLGKQIKSALGEQLLDLVQSYQSLLVIFNPRLSSHPSVIKIIEQCIENLPTGSMATHQQLVRLPVYYHEEVGPDLERIASHHKLTIEQVIERHCSQAYQVYAIGFAPGFAYLGEVASDIAMPRLKSPRPKVAKGSVGIADQQTAIYPAASPGGWNLIGRCPIELFNPEQTPAMPFNVGDNVQFSAINKDEFINLGGIL</sequence>
<dbReference type="GO" id="GO:0005524">
    <property type="term" value="F:ATP binding"/>
    <property type="evidence" value="ECO:0007669"/>
    <property type="project" value="UniProtKB-KW"/>
</dbReference>
<evidence type="ECO:0000256" key="2">
    <source>
        <dbReference type="ARBA" id="ARBA00022801"/>
    </source>
</evidence>
<keyword evidence="2 5" id="KW-0378">Hydrolase</keyword>
<reference evidence="5 6" key="1">
    <citation type="submission" date="2019-07" db="EMBL/GenBank/DDBJ databases">
        <title>Reinekea sp. strain SSH23 genome sequencing and assembly.</title>
        <authorList>
            <person name="Kim I."/>
        </authorList>
    </citation>
    <scope>NUCLEOTIDE SEQUENCE [LARGE SCALE GENOMIC DNA]</scope>
    <source>
        <strain evidence="5 6">SSH23</strain>
    </source>
</reference>
<dbReference type="Pfam" id="PF02682">
    <property type="entry name" value="CT_C_D"/>
    <property type="match status" value="1"/>
</dbReference>
<evidence type="ECO:0000313" key="5">
    <source>
        <dbReference type="EMBL" id="TXR51422.1"/>
    </source>
</evidence>
<gene>
    <name evidence="5" type="primary">pxpB</name>
    <name evidence="5" type="ORF">FME95_12925</name>
</gene>
<dbReference type="SUPFAM" id="SSF160467">
    <property type="entry name" value="PH0987 N-terminal domain-like"/>
    <property type="match status" value="1"/>
</dbReference>
<dbReference type="EC" id="3.5.2.9" evidence="5"/>
<accession>A0A5C8YZW5</accession>
<feature type="domain" description="Carboxyltransferase" evidence="4">
    <location>
        <begin position="1"/>
        <end position="203"/>
    </location>
</feature>
<dbReference type="SUPFAM" id="SSF50891">
    <property type="entry name" value="Cyclophilin-like"/>
    <property type="match status" value="1"/>
</dbReference>
<keyword evidence="1" id="KW-0547">Nucleotide-binding</keyword>
<dbReference type="InterPro" id="IPR029000">
    <property type="entry name" value="Cyclophilin-like_dom_sf"/>
</dbReference>
<comment type="caution">
    <text evidence="5">The sequence shown here is derived from an EMBL/GenBank/DDBJ whole genome shotgun (WGS) entry which is preliminary data.</text>
</comment>
<evidence type="ECO:0000256" key="1">
    <source>
        <dbReference type="ARBA" id="ARBA00022741"/>
    </source>
</evidence>
<dbReference type="GO" id="GO:0017168">
    <property type="term" value="F:5-oxoprolinase (ATP-hydrolyzing) activity"/>
    <property type="evidence" value="ECO:0007669"/>
    <property type="project" value="UniProtKB-EC"/>
</dbReference>
<dbReference type="AlphaFoldDB" id="A0A5C8YZW5"/>
<name>A0A5C8YZW5_9GAMM</name>
<dbReference type="OrthoDB" id="9778567at2"/>
<dbReference type="NCBIfam" id="TIGR00370">
    <property type="entry name" value="5-oxoprolinase subunit PxpB"/>
    <property type="match status" value="1"/>
</dbReference>
<keyword evidence="3" id="KW-0067">ATP-binding</keyword>
<dbReference type="PANTHER" id="PTHR34698">
    <property type="entry name" value="5-OXOPROLINASE SUBUNIT B"/>
    <property type="match status" value="1"/>
</dbReference>
<keyword evidence="6" id="KW-1185">Reference proteome</keyword>
<dbReference type="Proteomes" id="UP000321764">
    <property type="component" value="Unassembled WGS sequence"/>
</dbReference>
<dbReference type="InterPro" id="IPR003833">
    <property type="entry name" value="CT_C_D"/>
</dbReference>
<evidence type="ECO:0000256" key="3">
    <source>
        <dbReference type="ARBA" id="ARBA00022840"/>
    </source>
</evidence>
<evidence type="ECO:0000259" key="4">
    <source>
        <dbReference type="SMART" id="SM00796"/>
    </source>
</evidence>
<dbReference type="InterPro" id="IPR010016">
    <property type="entry name" value="PxpB"/>
</dbReference>
<evidence type="ECO:0000313" key="6">
    <source>
        <dbReference type="Proteomes" id="UP000321764"/>
    </source>
</evidence>
<dbReference type="RefSeq" id="WP_147714917.1">
    <property type="nucleotide sequence ID" value="NZ_VKAD01000003.1"/>
</dbReference>
<dbReference type="SMART" id="SM00796">
    <property type="entry name" value="AHS1"/>
    <property type="match status" value="1"/>
</dbReference>
<dbReference type="Gene3D" id="3.30.1360.40">
    <property type="match status" value="1"/>
</dbReference>